<protein>
    <recommendedName>
        <fullName evidence="2">CCD97-like C-terminal domain-containing protein</fullName>
    </recommendedName>
</protein>
<organism evidence="3 4">
    <name type="scientific">Cryptococcus tetragattii IND107</name>
    <dbReference type="NCBI Taxonomy" id="1296105"/>
    <lineage>
        <taxon>Eukaryota</taxon>
        <taxon>Fungi</taxon>
        <taxon>Dikarya</taxon>
        <taxon>Basidiomycota</taxon>
        <taxon>Agaricomycotina</taxon>
        <taxon>Tremellomycetes</taxon>
        <taxon>Tremellales</taxon>
        <taxon>Cryptococcaceae</taxon>
        <taxon>Cryptococcus</taxon>
        <taxon>Cryptococcus gattii species complex</taxon>
    </lineage>
</organism>
<comment type="caution">
    <text evidence="3">The sequence shown here is derived from an EMBL/GenBank/DDBJ whole genome shotgun (WGS) entry which is preliminary data.</text>
</comment>
<dbReference type="RefSeq" id="XP_066610790.1">
    <property type="nucleotide sequence ID" value="XM_066760965.1"/>
</dbReference>
<sequence>MSQTISHEDVSRILFHLHLPPSDLLPLPPLQFLQAYLHLLPPSLLEPFAIIPPKTRTIIPSIKRRRLIHSTTHPSFLTASQGRLRWPLLWERMGGDPFAPVSESAEEEAAWAESSFMKGTAGNQQVRKLGGFLRLMEEEREAEEVRAAKRMERRLDQEGEEFEEESDEEERDAANQRPQVAEDQQEVELAFEKRLLELFLDGLDTIDYSPIDFVDPPGGDPIAQRDDEDRYFDDEEPSRTPNGTTQGDALRDRQTMDDGDKTAQNGQGEYDY</sequence>
<accession>A0ABR3BHU9</accession>
<dbReference type="Proteomes" id="UP000054399">
    <property type="component" value="Unassembled WGS sequence"/>
</dbReference>
<keyword evidence="4" id="KW-1185">Reference proteome</keyword>
<reference evidence="3" key="2">
    <citation type="submission" date="2024-01" db="EMBL/GenBank/DDBJ databases">
        <title>Comparative genomics of Cryptococcus and Kwoniella reveals pathogenesis evolution and contrasting modes of karyotype evolution via chromosome fusion or intercentromeric recombination.</title>
        <authorList>
            <person name="Coelho M.A."/>
            <person name="David-Palma M."/>
            <person name="Shea T."/>
            <person name="Bowers K."/>
            <person name="Mcginley-Smith S."/>
            <person name="Mohammad A.W."/>
            <person name="Gnirke A."/>
            <person name="Yurkov A.M."/>
            <person name="Nowrousian M."/>
            <person name="Sun S."/>
            <person name="Cuomo C.A."/>
            <person name="Heitman J."/>
        </authorList>
    </citation>
    <scope>NUCLEOTIDE SEQUENCE</scope>
    <source>
        <strain evidence="3">IND107</strain>
    </source>
</reference>
<dbReference type="InterPro" id="IPR040233">
    <property type="entry name" value="CCD97-like_C"/>
</dbReference>
<dbReference type="EMBL" id="ATAM02000014">
    <property type="protein sequence ID" value="KAL0240291.1"/>
    <property type="molecule type" value="Genomic_DNA"/>
</dbReference>
<name>A0ABR3BHU9_9TREE</name>
<evidence type="ECO:0000256" key="1">
    <source>
        <dbReference type="SAM" id="MobiDB-lite"/>
    </source>
</evidence>
<feature type="compositionally biased region" description="Basic and acidic residues" evidence="1">
    <location>
        <begin position="249"/>
        <end position="261"/>
    </location>
</feature>
<gene>
    <name evidence="3" type="ORF">I308_106540</name>
</gene>
<feature type="region of interest" description="Disordered" evidence="1">
    <location>
        <begin position="208"/>
        <end position="272"/>
    </location>
</feature>
<evidence type="ECO:0000313" key="4">
    <source>
        <dbReference type="Proteomes" id="UP000054399"/>
    </source>
</evidence>
<proteinExistence type="predicted"/>
<dbReference type="GeneID" id="91993395"/>
<feature type="compositionally biased region" description="Polar residues" evidence="1">
    <location>
        <begin position="262"/>
        <end position="272"/>
    </location>
</feature>
<dbReference type="PANTHER" id="PTHR31840:SF1">
    <property type="entry name" value="COILED-COIL DOMAIN-CONTAINING PROTEIN 97"/>
    <property type="match status" value="1"/>
</dbReference>
<feature type="compositionally biased region" description="Acidic residues" evidence="1">
    <location>
        <begin position="158"/>
        <end position="171"/>
    </location>
</feature>
<dbReference type="InterPro" id="IPR018613">
    <property type="entry name" value="Ccdc97-like"/>
</dbReference>
<evidence type="ECO:0000313" key="3">
    <source>
        <dbReference type="EMBL" id="KAL0240291.1"/>
    </source>
</evidence>
<dbReference type="Pfam" id="PF09747">
    <property type="entry name" value="CCD97-like_C"/>
    <property type="match status" value="1"/>
</dbReference>
<feature type="region of interest" description="Disordered" evidence="1">
    <location>
        <begin position="155"/>
        <end position="185"/>
    </location>
</feature>
<evidence type="ECO:0000259" key="2">
    <source>
        <dbReference type="Pfam" id="PF09747"/>
    </source>
</evidence>
<reference evidence="3" key="1">
    <citation type="submission" date="2015-01" db="EMBL/GenBank/DDBJ databases">
        <authorList>
            <consortium name="The Broad Institute Genomics Platform"/>
            <person name="Cuomo C."/>
            <person name="Litvintseva A."/>
            <person name="Chen Y."/>
            <person name="Heitman J."/>
            <person name="Sun S."/>
            <person name="Springer D."/>
            <person name="Dromer F."/>
            <person name="Young S."/>
            <person name="Zeng Q."/>
            <person name="Gargeya S."/>
            <person name="Abouelleil A."/>
            <person name="Alvarado L."/>
            <person name="Chapman S.B."/>
            <person name="Gainer-Dewar J."/>
            <person name="Goldberg J."/>
            <person name="Griggs A."/>
            <person name="Gujja S."/>
            <person name="Hansen M."/>
            <person name="Howarth C."/>
            <person name="Imamovic A."/>
            <person name="Larimer J."/>
            <person name="Murphy C."/>
            <person name="Naylor J."/>
            <person name="Pearson M."/>
            <person name="Priest M."/>
            <person name="Roberts A."/>
            <person name="Saif S."/>
            <person name="Shea T."/>
            <person name="Sykes S."/>
            <person name="Wortman J."/>
            <person name="Nusbaum C."/>
            <person name="Birren B."/>
        </authorList>
    </citation>
    <scope>NUCLEOTIDE SEQUENCE</scope>
    <source>
        <strain evidence="3">IND107</strain>
    </source>
</reference>
<feature type="domain" description="CCD97-like C-terminal" evidence="2">
    <location>
        <begin position="66"/>
        <end position="235"/>
    </location>
</feature>
<dbReference type="PANTHER" id="PTHR31840">
    <property type="entry name" value="COILED-COIL DOMAIN-CONTAINING PROTEIN 97"/>
    <property type="match status" value="1"/>
</dbReference>